<evidence type="ECO:0000256" key="3">
    <source>
        <dbReference type="ARBA" id="ARBA00022643"/>
    </source>
</evidence>
<evidence type="ECO:0000256" key="2">
    <source>
        <dbReference type="ARBA" id="ARBA00022630"/>
    </source>
</evidence>
<evidence type="ECO:0000256" key="1">
    <source>
        <dbReference type="ARBA" id="ARBA00005979"/>
    </source>
</evidence>
<dbReference type="GO" id="GO:0016491">
    <property type="term" value="F:oxidoreductase activity"/>
    <property type="evidence" value="ECO:0007669"/>
    <property type="project" value="UniProtKB-KW"/>
</dbReference>
<name>W9X5B5_9EURO</name>
<dbReference type="EMBL" id="AMGX01000002">
    <property type="protein sequence ID" value="EXJ75368.1"/>
    <property type="molecule type" value="Genomic_DNA"/>
</dbReference>
<dbReference type="Pfam" id="PF00724">
    <property type="entry name" value="Oxidored_FMN"/>
    <property type="match status" value="1"/>
</dbReference>
<accession>W9X5B5</accession>
<comment type="similarity">
    <text evidence="1">Belongs to the NADH:flavin oxidoreductase/NADH oxidase family.</text>
</comment>
<dbReference type="RefSeq" id="XP_007740870.1">
    <property type="nucleotide sequence ID" value="XM_007742680.1"/>
</dbReference>
<sequence length="307" mass="33827">MREHVESHVEDVSLLAQPLHFEISGRTAKNRFLKAAMIEKLSSWSVTDLQACGIPSPELAQVYRRWGEGGAGVILTGNVMVTFQDIEAPGNAIVPLEANFHGERFGGFRRMMEEAQKTRQLDIGAGLACRPNPISASDVQLLKIDFPDVKFARPRAATKSEIKDVLGCFPPAAIYLHKAGFDGMELHAAHGYLLSQFISEATNHRDDEHGGSIVNRARIVIDIAKSIRCQLPGSSGFILGVTLNSVEFQEHGIDPDGCKELCKLLEDVEFDFVELSGGNYETISYTYTLRESTKKGEAFFSSISPRK</sequence>
<gene>
    <name evidence="6" type="ORF">A1O5_02064</name>
</gene>
<organism evidence="6 7">
    <name type="scientific">Cladophialophora psammophila CBS 110553</name>
    <dbReference type="NCBI Taxonomy" id="1182543"/>
    <lineage>
        <taxon>Eukaryota</taxon>
        <taxon>Fungi</taxon>
        <taxon>Dikarya</taxon>
        <taxon>Ascomycota</taxon>
        <taxon>Pezizomycotina</taxon>
        <taxon>Eurotiomycetes</taxon>
        <taxon>Chaetothyriomycetidae</taxon>
        <taxon>Chaetothyriales</taxon>
        <taxon>Herpotrichiellaceae</taxon>
        <taxon>Cladophialophora</taxon>
    </lineage>
</organism>
<feature type="domain" description="NADH:flavin oxidoreductase/NADH oxidase N-terminal" evidence="5">
    <location>
        <begin position="153"/>
        <end position="228"/>
    </location>
</feature>
<dbReference type="InterPro" id="IPR013785">
    <property type="entry name" value="Aldolase_TIM"/>
</dbReference>
<dbReference type="Proteomes" id="UP000019471">
    <property type="component" value="Unassembled WGS sequence"/>
</dbReference>
<dbReference type="Gene3D" id="3.20.20.70">
    <property type="entry name" value="Aldolase class I"/>
    <property type="match status" value="1"/>
</dbReference>
<keyword evidence="4" id="KW-0560">Oxidoreductase</keyword>
<dbReference type="OrthoDB" id="1663137at2759"/>
<evidence type="ECO:0000259" key="5">
    <source>
        <dbReference type="Pfam" id="PF00724"/>
    </source>
</evidence>
<comment type="caution">
    <text evidence="6">The sequence shown here is derived from an EMBL/GenBank/DDBJ whole genome shotgun (WGS) entry which is preliminary data.</text>
</comment>
<dbReference type="PANTHER" id="PTHR43656:SF5">
    <property type="entry name" value="NADH:FLAVIN OXIDOREDUCTASE_NADH OXIDASE N-TERMINAL DOMAIN-CONTAINING PROTEIN"/>
    <property type="match status" value="1"/>
</dbReference>
<dbReference type="GO" id="GO:0010181">
    <property type="term" value="F:FMN binding"/>
    <property type="evidence" value="ECO:0007669"/>
    <property type="project" value="InterPro"/>
</dbReference>
<keyword evidence="2" id="KW-0285">Flavoprotein</keyword>
<dbReference type="GeneID" id="19186797"/>
<dbReference type="STRING" id="1182543.W9X5B5"/>
<evidence type="ECO:0000313" key="7">
    <source>
        <dbReference type="Proteomes" id="UP000019471"/>
    </source>
</evidence>
<dbReference type="InterPro" id="IPR001155">
    <property type="entry name" value="OxRdtase_FMN_N"/>
</dbReference>
<dbReference type="SUPFAM" id="SSF51395">
    <property type="entry name" value="FMN-linked oxidoreductases"/>
    <property type="match status" value="1"/>
</dbReference>
<dbReference type="PANTHER" id="PTHR43656">
    <property type="entry name" value="BINDING OXIDOREDUCTASE, PUTATIVE (AFU_ORTHOLOGUE AFUA_2G08260)-RELATED"/>
    <property type="match status" value="1"/>
</dbReference>
<proteinExistence type="inferred from homology"/>
<dbReference type="eggNOG" id="KOG0134">
    <property type="taxonomic scope" value="Eukaryota"/>
</dbReference>
<dbReference type="HOGENOM" id="CLU_012153_6_0_1"/>
<keyword evidence="7" id="KW-1185">Reference proteome</keyword>
<protein>
    <submittedName>
        <fullName evidence="6">Oxidoreductase</fullName>
    </submittedName>
</protein>
<dbReference type="InterPro" id="IPR051799">
    <property type="entry name" value="NADH_flavin_oxidoreductase"/>
</dbReference>
<evidence type="ECO:0000256" key="4">
    <source>
        <dbReference type="ARBA" id="ARBA00023002"/>
    </source>
</evidence>
<keyword evidence="3" id="KW-0288">FMN</keyword>
<reference evidence="6 7" key="1">
    <citation type="submission" date="2013-03" db="EMBL/GenBank/DDBJ databases">
        <title>The Genome Sequence of Cladophialophora psammophila CBS 110553.</title>
        <authorList>
            <consortium name="The Broad Institute Genomics Platform"/>
            <person name="Cuomo C."/>
            <person name="de Hoog S."/>
            <person name="Gorbushina A."/>
            <person name="Walker B."/>
            <person name="Young S.K."/>
            <person name="Zeng Q."/>
            <person name="Gargeya S."/>
            <person name="Fitzgerald M."/>
            <person name="Haas B."/>
            <person name="Abouelleil A."/>
            <person name="Allen A.W."/>
            <person name="Alvarado L."/>
            <person name="Arachchi H.M."/>
            <person name="Berlin A.M."/>
            <person name="Chapman S.B."/>
            <person name="Gainer-Dewar J."/>
            <person name="Goldberg J."/>
            <person name="Griggs A."/>
            <person name="Gujja S."/>
            <person name="Hansen M."/>
            <person name="Howarth C."/>
            <person name="Imamovic A."/>
            <person name="Ireland A."/>
            <person name="Larimer J."/>
            <person name="McCowan C."/>
            <person name="Murphy C."/>
            <person name="Pearson M."/>
            <person name="Poon T.W."/>
            <person name="Priest M."/>
            <person name="Roberts A."/>
            <person name="Saif S."/>
            <person name="Shea T."/>
            <person name="Sisk P."/>
            <person name="Sykes S."/>
            <person name="Wortman J."/>
            <person name="Nusbaum C."/>
            <person name="Birren B."/>
        </authorList>
    </citation>
    <scope>NUCLEOTIDE SEQUENCE [LARGE SCALE GENOMIC DNA]</scope>
    <source>
        <strain evidence="6 7">CBS 110553</strain>
    </source>
</reference>
<dbReference type="AlphaFoldDB" id="W9X5B5"/>
<evidence type="ECO:0000313" key="6">
    <source>
        <dbReference type="EMBL" id="EXJ75368.1"/>
    </source>
</evidence>